<evidence type="ECO:0000256" key="1">
    <source>
        <dbReference type="ARBA" id="ARBA00004245"/>
    </source>
</evidence>
<comment type="subcellular location">
    <subcellularLocation>
        <location evidence="1">Cytoplasm</location>
        <location evidence="1">Cytoskeleton</location>
    </subcellularLocation>
</comment>
<dbReference type="OrthoDB" id="2355at2759"/>
<evidence type="ECO:0000313" key="8">
    <source>
        <dbReference type="Proteomes" id="UP000243579"/>
    </source>
</evidence>
<dbReference type="InterPro" id="IPR027777">
    <property type="entry name" value="DCTN6"/>
</dbReference>
<dbReference type="GO" id="GO:0007052">
    <property type="term" value="P:mitotic spindle organization"/>
    <property type="evidence" value="ECO:0007669"/>
    <property type="project" value="TreeGrafter"/>
</dbReference>
<dbReference type="GO" id="GO:0070840">
    <property type="term" value="F:dynein complex binding"/>
    <property type="evidence" value="ECO:0007669"/>
    <property type="project" value="TreeGrafter"/>
</dbReference>
<evidence type="ECO:0000256" key="6">
    <source>
        <dbReference type="ARBA" id="ARBA00034687"/>
    </source>
</evidence>
<keyword evidence="8" id="KW-1185">Reference proteome</keyword>
<name>A0A1V9ZI86_ACHHY</name>
<comment type="caution">
    <text evidence="7">The sequence shown here is derived from an EMBL/GenBank/DDBJ whole genome shotgun (WGS) entry which is preliminary data.</text>
</comment>
<sequence>MYVCDEAQVDLAHVAVGYKSVFHPKATVEILPMASSSSDVTFGERNIVDDMAVISLSISDVQATIKIGNNNLFESGCTIKAKVIGNNNWFEPKCTVEEGVVVGNDCVIGAGVVVPSHSVIPDNSVLVRLPDGRIIRREQKEYARKAKQVLQDKYIDAFTEATSPSYLPRNHRMKTKP</sequence>
<dbReference type="SUPFAM" id="SSF51161">
    <property type="entry name" value="Trimeric LpxA-like enzymes"/>
    <property type="match status" value="1"/>
</dbReference>
<evidence type="ECO:0000256" key="2">
    <source>
        <dbReference type="ARBA" id="ARBA00007719"/>
    </source>
</evidence>
<comment type="function">
    <text evidence="6">Part of the dynactin complex that activates the molecular motor dynein for ultra-processive transport along microtubules.</text>
</comment>
<dbReference type="Proteomes" id="UP000243579">
    <property type="component" value="Unassembled WGS sequence"/>
</dbReference>
<protein>
    <recommendedName>
        <fullName evidence="3">Dynactin subunit 6</fullName>
    </recommendedName>
</protein>
<evidence type="ECO:0000256" key="4">
    <source>
        <dbReference type="ARBA" id="ARBA00022490"/>
    </source>
</evidence>
<dbReference type="Gene3D" id="2.160.10.10">
    <property type="entry name" value="Hexapeptide repeat proteins"/>
    <property type="match status" value="1"/>
</dbReference>
<dbReference type="InterPro" id="IPR001451">
    <property type="entry name" value="Hexapep"/>
</dbReference>
<evidence type="ECO:0000256" key="5">
    <source>
        <dbReference type="ARBA" id="ARBA00023212"/>
    </source>
</evidence>
<dbReference type="AlphaFoldDB" id="A0A1V9ZI86"/>
<accession>A0A1V9ZI86</accession>
<gene>
    <name evidence="7" type="ORF">ACHHYP_10090</name>
</gene>
<dbReference type="EMBL" id="JNBR01000098">
    <property type="protein sequence ID" value="OQR97712.1"/>
    <property type="molecule type" value="Genomic_DNA"/>
</dbReference>
<dbReference type="PANTHER" id="PTHR13072">
    <property type="entry name" value="DYNACTIN 6"/>
    <property type="match status" value="1"/>
</dbReference>
<evidence type="ECO:0000256" key="3">
    <source>
        <dbReference type="ARBA" id="ARBA00016573"/>
    </source>
</evidence>
<proteinExistence type="inferred from homology"/>
<dbReference type="STRING" id="1202772.A0A1V9ZI86"/>
<dbReference type="InterPro" id="IPR011004">
    <property type="entry name" value="Trimer_LpxA-like_sf"/>
</dbReference>
<dbReference type="Pfam" id="PF00132">
    <property type="entry name" value="Hexapep"/>
    <property type="match status" value="1"/>
</dbReference>
<comment type="similarity">
    <text evidence="2">Belongs to the dynactin subunits 5/6 family. Dynactin subunit 6 subfamily.</text>
</comment>
<reference evidence="7 8" key="1">
    <citation type="journal article" date="2014" name="Genome Biol. Evol.">
        <title>The secreted proteins of Achlya hypogyna and Thraustotheca clavata identify the ancestral oomycete secretome and reveal gene acquisitions by horizontal gene transfer.</title>
        <authorList>
            <person name="Misner I."/>
            <person name="Blouin N."/>
            <person name="Leonard G."/>
            <person name="Richards T.A."/>
            <person name="Lane C.E."/>
        </authorList>
    </citation>
    <scope>NUCLEOTIDE SEQUENCE [LARGE SCALE GENOMIC DNA]</scope>
    <source>
        <strain evidence="7 8">ATCC 48635</strain>
    </source>
</reference>
<dbReference type="PANTHER" id="PTHR13072:SF0">
    <property type="entry name" value="DYNACTIN SUBUNIT 6"/>
    <property type="match status" value="1"/>
</dbReference>
<keyword evidence="4" id="KW-0963">Cytoplasm</keyword>
<keyword evidence="5" id="KW-0206">Cytoskeleton</keyword>
<evidence type="ECO:0000313" key="7">
    <source>
        <dbReference type="EMBL" id="OQR97712.1"/>
    </source>
</evidence>
<dbReference type="GO" id="GO:0005869">
    <property type="term" value="C:dynactin complex"/>
    <property type="evidence" value="ECO:0007669"/>
    <property type="project" value="InterPro"/>
</dbReference>
<organism evidence="7 8">
    <name type="scientific">Achlya hypogyna</name>
    <name type="common">Oomycete</name>
    <name type="synonym">Protoachlya hypogyna</name>
    <dbReference type="NCBI Taxonomy" id="1202772"/>
    <lineage>
        <taxon>Eukaryota</taxon>
        <taxon>Sar</taxon>
        <taxon>Stramenopiles</taxon>
        <taxon>Oomycota</taxon>
        <taxon>Saprolegniomycetes</taxon>
        <taxon>Saprolegniales</taxon>
        <taxon>Achlyaceae</taxon>
        <taxon>Achlya</taxon>
    </lineage>
</organism>